<feature type="region of interest" description="Disordered" evidence="1">
    <location>
        <begin position="485"/>
        <end position="583"/>
    </location>
</feature>
<evidence type="ECO:0000256" key="1">
    <source>
        <dbReference type="SAM" id="MobiDB-lite"/>
    </source>
</evidence>
<feature type="compositionally biased region" description="Polar residues" evidence="1">
    <location>
        <begin position="765"/>
        <end position="778"/>
    </location>
</feature>
<organism evidence="2 3">
    <name type="scientific">Exophiala spinifera</name>
    <dbReference type="NCBI Taxonomy" id="91928"/>
    <lineage>
        <taxon>Eukaryota</taxon>
        <taxon>Fungi</taxon>
        <taxon>Dikarya</taxon>
        <taxon>Ascomycota</taxon>
        <taxon>Pezizomycotina</taxon>
        <taxon>Eurotiomycetes</taxon>
        <taxon>Chaetothyriomycetidae</taxon>
        <taxon>Chaetothyriales</taxon>
        <taxon>Herpotrichiellaceae</taxon>
        <taxon>Exophiala</taxon>
    </lineage>
</organism>
<dbReference type="Proteomes" id="UP000053328">
    <property type="component" value="Unassembled WGS sequence"/>
</dbReference>
<dbReference type="OrthoDB" id="25896at2759"/>
<dbReference type="STRING" id="91928.A0A0D2BMB3"/>
<feature type="compositionally biased region" description="Low complexity" evidence="1">
    <location>
        <begin position="541"/>
        <end position="557"/>
    </location>
</feature>
<feature type="compositionally biased region" description="Basic and acidic residues" evidence="1">
    <location>
        <begin position="751"/>
        <end position="761"/>
    </location>
</feature>
<dbReference type="AlphaFoldDB" id="A0A0D2BMB3"/>
<dbReference type="HOGENOM" id="CLU_015531_0_0_1"/>
<proteinExistence type="predicted"/>
<reference evidence="2 3" key="1">
    <citation type="submission" date="2015-01" db="EMBL/GenBank/DDBJ databases">
        <title>The Genome Sequence of Exophiala spinifera CBS89968.</title>
        <authorList>
            <consortium name="The Broad Institute Genomics Platform"/>
            <person name="Cuomo C."/>
            <person name="de Hoog S."/>
            <person name="Gorbushina A."/>
            <person name="Stielow B."/>
            <person name="Teixiera M."/>
            <person name="Abouelleil A."/>
            <person name="Chapman S.B."/>
            <person name="Priest M."/>
            <person name="Young S.K."/>
            <person name="Wortman J."/>
            <person name="Nusbaum C."/>
            <person name="Birren B."/>
        </authorList>
    </citation>
    <scope>NUCLEOTIDE SEQUENCE [LARGE SCALE GENOMIC DNA]</scope>
    <source>
        <strain evidence="2 3">CBS 89968</strain>
    </source>
</reference>
<evidence type="ECO:0000313" key="2">
    <source>
        <dbReference type="EMBL" id="KIW20058.1"/>
    </source>
</evidence>
<dbReference type="GeneID" id="27327716"/>
<gene>
    <name evidence="2" type="ORF">PV08_00633</name>
</gene>
<feature type="compositionally biased region" description="Low complexity" evidence="1">
    <location>
        <begin position="451"/>
        <end position="467"/>
    </location>
</feature>
<feature type="compositionally biased region" description="Low complexity" evidence="1">
    <location>
        <begin position="387"/>
        <end position="401"/>
    </location>
</feature>
<feature type="compositionally biased region" description="Polar residues" evidence="1">
    <location>
        <begin position="740"/>
        <end position="750"/>
    </location>
</feature>
<dbReference type="EMBL" id="KN847492">
    <property type="protein sequence ID" value="KIW20058.1"/>
    <property type="molecule type" value="Genomic_DNA"/>
</dbReference>
<dbReference type="RefSeq" id="XP_016240274.1">
    <property type="nucleotide sequence ID" value="XM_016374998.1"/>
</dbReference>
<feature type="compositionally biased region" description="Low complexity" evidence="1">
    <location>
        <begin position="511"/>
        <end position="534"/>
    </location>
</feature>
<feature type="region of interest" description="Disordered" evidence="1">
    <location>
        <begin position="733"/>
        <end position="814"/>
    </location>
</feature>
<sequence length="888" mass="96629">MALDVCPILPRRADWGSEPQSIPISRQVYVIAAFEDAVKLVQRIQDQRETGNGVRLPKGPTRDLLESLALGPAIVRGHYEHDLKRFGEQYACGDIQAREGMKDILINLQMTLIITLRTVYMDNMDLDFNALQTTSDNCRVNAGVCLGQLSQRLSEAVRAQAHHPTSIAASNTSGLMIPLSPSIGYSSSRSTFSSSGIQAPLTPPPSMADQFGNMSISKTARPSYLDRNVSAGSPGSQDLYGRQLVRPSNSIAEQHPAAAPPVDVLQVGDAADEVDMRRRSSQALASDDNILMLFPAPGGQLTTSIPSLEADKDPSATNGAMKHSPKASRGSSSHRSQNSRDRYGPDDYDEHLDCGRGRKDGRQYSNSTVYDMYNPPISPPQERGRLSSGSGSGSNSQSYSSRAQTSNHGTLQHVHYLQENSRPRRSQPPRTDSLNTHPARRQTMYDDHLHQSQQSTHWQQSQASSSSMALQPPLLPRRLRPLGAEVNAFPNDSPQPDLRRHPTVSLPTLPPTQALPQAPTAPQHPQQHQHQHPLMVTGHLSPSTTTHSSASIHSSIYSDRDHDHHSNSTGGPPPLSSSSSIIAPFPSSSGPLILPTDKDTLGFCRGAFRLQAGLERKAFTLASRPVGFTGTDTYWRCEKCHFEGPQHTSINVSSDSKRKGKPERSFDPRIRTSEGGGVRYKWVFLARCHVQLKGMVPVGEAKDGSFGSFGCIFCCAEGKYRGWTSATTTTTHHQQQQQQYQRTLSSASSATEHENANENAKKHTTSGTSTNSPLTNGENHGHGHGLGIFGAKGKGKTKSSSTTSSRHAPNSAAKVVSGGEGIMATAGTTNRPPIFGNVASFMQHLERVHRPQEGWPNAEMLGRFKVVVGRLAGVHEDGWDINFVPYRE</sequence>
<feature type="compositionally biased region" description="Low complexity" evidence="1">
    <location>
        <begin position="327"/>
        <end position="336"/>
    </location>
</feature>
<feature type="compositionally biased region" description="Basic and acidic residues" evidence="1">
    <location>
        <begin position="338"/>
        <end position="362"/>
    </location>
</feature>
<feature type="compositionally biased region" description="Basic and acidic residues" evidence="1">
    <location>
        <begin position="662"/>
        <end position="672"/>
    </location>
</feature>
<accession>A0A0D2BMB3</accession>
<feature type="region of interest" description="Disordered" evidence="1">
    <location>
        <begin position="648"/>
        <end position="672"/>
    </location>
</feature>
<feature type="region of interest" description="Disordered" evidence="1">
    <location>
        <begin position="302"/>
        <end position="469"/>
    </location>
</feature>
<keyword evidence="3" id="KW-1185">Reference proteome</keyword>
<evidence type="ECO:0000313" key="3">
    <source>
        <dbReference type="Proteomes" id="UP000053328"/>
    </source>
</evidence>
<feature type="region of interest" description="Disordered" evidence="1">
    <location>
        <begin position="222"/>
        <end position="241"/>
    </location>
</feature>
<dbReference type="VEuPathDB" id="FungiDB:PV08_00633"/>
<protein>
    <submittedName>
        <fullName evidence="2">Uncharacterized protein</fullName>
    </submittedName>
</protein>
<name>A0A0D2BMB3_9EURO</name>